<dbReference type="Proteomes" id="UP001482620">
    <property type="component" value="Unassembled WGS sequence"/>
</dbReference>
<dbReference type="EMBL" id="JAHRIQ010065371">
    <property type="protein sequence ID" value="MEQ2242505.1"/>
    <property type="molecule type" value="Genomic_DNA"/>
</dbReference>
<dbReference type="PANTHER" id="PTHR46071:SF3">
    <property type="entry name" value="ANKYRIN REPEAT AND BTB_POZ DOMAIN-CONTAINING PROTEIN 2"/>
    <property type="match status" value="1"/>
</dbReference>
<protein>
    <recommendedName>
        <fullName evidence="1">BTB domain-containing protein</fullName>
    </recommendedName>
</protein>
<dbReference type="PROSITE" id="PS50097">
    <property type="entry name" value="BTB"/>
    <property type="match status" value="1"/>
</dbReference>
<feature type="domain" description="BTB" evidence="1">
    <location>
        <begin position="44"/>
        <end position="101"/>
    </location>
</feature>
<dbReference type="Pfam" id="PF00651">
    <property type="entry name" value="BTB"/>
    <property type="match status" value="1"/>
</dbReference>
<dbReference type="InterPro" id="IPR000210">
    <property type="entry name" value="BTB/POZ_dom"/>
</dbReference>
<comment type="caution">
    <text evidence="2">The sequence shown here is derived from an EMBL/GenBank/DDBJ whole genome shotgun (WGS) entry which is preliminary data.</text>
</comment>
<sequence>MLTKRLASVVSHCYGCSPVPDIPAMDVALSTQLDIRFLNNEEMSDVTFMVEGRPFFTHRVLLMSASERFRQMLADSPDNIIHIGHMTYSTFQMMMRSLYCGGTEGLKISVSEAMK</sequence>
<dbReference type="InterPro" id="IPR052089">
    <property type="entry name" value="Ankyrin-BTB/POZ_domain"/>
</dbReference>
<evidence type="ECO:0000259" key="1">
    <source>
        <dbReference type="PROSITE" id="PS50097"/>
    </source>
</evidence>
<dbReference type="PANTHER" id="PTHR46071">
    <property type="entry name" value="ANKYRIN REPEAT AND BTB/POZ DOMAIN-CONTAINING"/>
    <property type="match status" value="1"/>
</dbReference>
<evidence type="ECO:0000313" key="2">
    <source>
        <dbReference type="EMBL" id="MEQ2242505.1"/>
    </source>
</evidence>
<evidence type="ECO:0000313" key="3">
    <source>
        <dbReference type="Proteomes" id="UP001482620"/>
    </source>
</evidence>
<accession>A0ABV0UBD2</accession>
<keyword evidence="3" id="KW-1185">Reference proteome</keyword>
<gene>
    <name evidence="2" type="ORF">ILYODFUR_036477</name>
</gene>
<feature type="non-terminal residue" evidence="2">
    <location>
        <position position="115"/>
    </location>
</feature>
<dbReference type="InterPro" id="IPR011333">
    <property type="entry name" value="SKP1/BTB/POZ_sf"/>
</dbReference>
<name>A0ABV0UBD2_9TELE</name>
<proteinExistence type="predicted"/>
<dbReference type="SUPFAM" id="SSF54695">
    <property type="entry name" value="POZ domain"/>
    <property type="match status" value="1"/>
</dbReference>
<reference evidence="2 3" key="1">
    <citation type="submission" date="2021-06" db="EMBL/GenBank/DDBJ databases">
        <authorList>
            <person name="Palmer J.M."/>
        </authorList>
    </citation>
    <scope>NUCLEOTIDE SEQUENCE [LARGE SCALE GENOMIC DNA]</scope>
    <source>
        <strain evidence="3">if_2019</strain>
        <tissue evidence="2">Muscle</tissue>
    </source>
</reference>
<organism evidence="2 3">
    <name type="scientific">Ilyodon furcidens</name>
    <name type="common">goldbreast splitfin</name>
    <dbReference type="NCBI Taxonomy" id="33524"/>
    <lineage>
        <taxon>Eukaryota</taxon>
        <taxon>Metazoa</taxon>
        <taxon>Chordata</taxon>
        <taxon>Craniata</taxon>
        <taxon>Vertebrata</taxon>
        <taxon>Euteleostomi</taxon>
        <taxon>Actinopterygii</taxon>
        <taxon>Neopterygii</taxon>
        <taxon>Teleostei</taxon>
        <taxon>Neoteleostei</taxon>
        <taxon>Acanthomorphata</taxon>
        <taxon>Ovalentaria</taxon>
        <taxon>Atherinomorphae</taxon>
        <taxon>Cyprinodontiformes</taxon>
        <taxon>Goodeidae</taxon>
        <taxon>Ilyodon</taxon>
    </lineage>
</organism>
<dbReference type="Gene3D" id="3.30.710.10">
    <property type="entry name" value="Potassium Channel Kv1.1, Chain A"/>
    <property type="match status" value="1"/>
</dbReference>